<dbReference type="PROSITE" id="PS01121">
    <property type="entry name" value="CASPASE_HIS"/>
    <property type="match status" value="1"/>
</dbReference>
<feature type="domain" description="Caspase family p20" evidence="9">
    <location>
        <begin position="151"/>
        <end position="278"/>
    </location>
</feature>
<keyword evidence="7" id="KW-0472">Membrane</keyword>
<keyword evidence="2" id="KW-0645">Protease</keyword>
<dbReference type="AlphaFoldDB" id="A0AAD8AEI6"/>
<dbReference type="Proteomes" id="UP001233999">
    <property type="component" value="Unassembled WGS sequence"/>
</dbReference>
<evidence type="ECO:0000313" key="11">
    <source>
        <dbReference type="Proteomes" id="UP001233999"/>
    </source>
</evidence>
<reference evidence="10" key="2">
    <citation type="submission" date="2023-05" db="EMBL/GenBank/DDBJ databases">
        <authorList>
            <person name="Fouks B."/>
        </authorList>
    </citation>
    <scope>NUCLEOTIDE SEQUENCE</scope>
    <source>
        <strain evidence="10">Stay&amp;Tobe</strain>
        <tissue evidence="10">Testes</tissue>
    </source>
</reference>
<reference evidence="10" key="1">
    <citation type="journal article" date="2023" name="IScience">
        <title>Live-bearing cockroach genome reveals convergent evolutionary mechanisms linked to viviparity in insects and beyond.</title>
        <authorList>
            <person name="Fouks B."/>
            <person name="Harrison M.C."/>
            <person name="Mikhailova A.A."/>
            <person name="Marchal E."/>
            <person name="English S."/>
            <person name="Carruthers M."/>
            <person name="Jennings E.C."/>
            <person name="Chiamaka E.L."/>
            <person name="Frigard R.A."/>
            <person name="Pippel M."/>
            <person name="Attardo G.M."/>
            <person name="Benoit J.B."/>
            <person name="Bornberg-Bauer E."/>
            <person name="Tobe S.S."/>
        </authorList>
    </citation>
    <scope>NUCLEOTIDE SEQUENCE</scope>
    <source>
        <strain evidence="10">Stay&amp;Tobe</strain>
    </source>
</reference>
<dbReference type="GO" id="GO:0004197">
    <property type="term" value="F:cysteine-type endopeptidase activity"/>
    <property type="evidence" value="ECO:0007669"/>
    <property type="project" value="InterPro"/>
</dbReference>
<gene>
    <name evidence="10" type="ORF">L9F63_011874</name>
</gene>
<dbReference type="InterPro" id="IPR016129">
    <property type="entry name" value="Caspase_his_AS"/>
</dbReference>
<protein>
    <recommendedName>
        <fullName evidence="12">Caspase-3</fullName>
    </recommendedName>
</protein>
<dbReference type="InterPro" id="IPR029030">
    <property type="entry name" value="Caspase-like_dom_sf"/>
</dbReference>
<keyword evidence="3" id="KW-0378">Hydrolase</keyword>
<feature type="domain" description="Caspase family p10" evidence="8">
    <location>
        <begin position="303"/>
        <end position="360"/>
    </location>
</feature>
<comment type="caution">
    <text evidence="10">The sequence shown here is derived from an EMBL/GenBank/DDBJ whole genome shotgun (WGS) entry which is preliminary data.</text>
</comment>
<dbReference type="PROSITE" id="PS50207">
    <property type="entry name" value="CASPASE_P10"/>
    <property type="match status" value="1"/>
</dbReference>
<name>A0AAD8AEI6_DIPPU</name>
<feature type="transmembrane region" description="Helical" evidence="7">
    <location>
        <begin position="56"/>
        <end position="75"/>
    </location>
</feature>
<evidence type="ECO:0000256" key="1">
    <source>
        <dbReference type="ARBA" id="ARBA00010134"/>
    </source>
</evidence>
<dbReference type="InterPro" id="IPR011600">
    <property type="entry name" value="Pept_C14_caspase"/>
</dbReference>
<dbReference type="PROSITE" id="PS01122">
    <property type="entry name" value="CASPASE_CYS"/>
    <property type="match status" value="1"/>
</dbReference>
<evidence type="ECO:0000256" key="3">
    <source>
        <dbReference type="ARBA" id="ARBA00022801"/>
    </source>
</evidence>
<dbReference type="PROSITE" id="PS50208">
    <property type="entry name" value="CASPASE_P20"/>
    <property type="match status" value="1"/>
</dbReference>
<dbReference type="PANTHER" id="PTHR10454:SF232">
    <property type="entry name" value="AT03047P-RELATED"/>
    <property type="match status" value="1"/>
</dbReference>
<dbReference type="Pfam" id="PF00656">
    <property type="entry name" value="Peptidase_C14"/>
    <property type="match status" value="1"/>
</dbReference>
<keyword evidence="5" id="KW-0865">Zymogen</keyword>
<evidence type="ECO:0008006" key="12">
    <source>
        <dbReference type="Google" id="ProtNLM"/>
    </source>
</evidence>
<keyword evidence="4" id="KW-0788">Thiol protease</keyword>
<dbReference type="InterPro" id="IPR001309">
    <property type="entry name" value="Pept_C14_p20"/>
</dbReference>
<dbReference type="InterPro" id="IPR002398">
    <property type="entry name" value="Pept_C14"/>
</dbReference>
<proteinExistence type="inferred from homology"/>
<dbReference type="CDD" id="cd00032">
    <property type="entry name" value="CASc"/>
    <property type="match status" value="1"/>
</dbReference>
<dbReference type="Gene3D" id="3.40.50.1460">
    <property type="match status" value="1"/>
</dbReference>
<evidence type="ECO:0000259" key="8">
    <source>
        <dbReference type="PROSITE" id="PS50207"/>
    </source>
</evidence>
<evidence type="ECO:0000256" key="4">
    <source>
        <dbReference type="ARBA" id="ARBA00022807"/>
    </source>
</evidence>
<dbReference type="EMBL" id="JASPKZ010001620">
    <property type="protein sequence ID" value="KAJ9597270.1"/>
    <property type="molecule type" value="Genomic_DNA"/>
</dbReference>
<comment type="similarity">
    <text evidence="1 6">Belongs to the peptidase C14A family.</text>
</comment>
<dbReference type="InterPro" id="IPR033139">
    <property type="entry name" value="Caspase_cys_AS"/>
</dbReference>
<dbReference type="SMART" id="SM00115">
    <property type="entry name" value="CASc"/>
    <property type="match status" value="1"/>
</dbReference>
<dbReference type="InterPro" id="IPR002138">
    <property type="entry name" value="Pept_C14_p10"/>
</dbReference>
<organism evidence="10 11">
    <name type="scientific">Diploptera punctata</name>
    <name type="common">Pacific beetle cockroach</name>
    <dbReference type="NCBI Taxonomy" id="6984"/>
    <lineage>
        <taxon>Eukaryota</taxon>
        <taxon>Metazoa</taxon>
        <taxon>Ecdysozoa</taxon>
        <taxon>Arthropoda</taxon>
        <taxon>Hexapoda</taxon>
        <taxon>Insecta</taxon>
        <taxon>Pterygota</taxon>
        <taxon>Neoptera</taxon>
        <taxon>Polyneoptera</taxon>
        <taxon>Dictyoptera</taxon>
        <taxon>Blattodea</taxon>
        <taxon>Blaberoidea</taxon>
        <taxon>Blaberidae</taxon>
        <taxon>Diplopterinae</taxon>
        <taxon>Diploptera</taxon>
    </lineage>
</organism>
<evidence type="ECO:0000313" key="10">
    <source>
        <dbReference type="EMBL" id="KAJ9597270.1"/>
    </source>
</evidence>
<dbReference type="PRINTS" id="PR00376">
    <property type="entry name" value="IL1BCENZYME"/>
</dbReference>
<dbReference type="GO" id="GO:0005737">
    <property type="term" value="C:cytoplasm"/>
    <property type="evidence" value="ECO:0007669"/>
    <property type="project" value="TreeGrafter"/>
</dbReference>
<dbReference type="GO" id="GO:0043525">
    <property type="term" value="P:positive regulation of neuron apoptotic process"/>
    <property type="evidence" value="ECO:0007669"/>
    <property type="project" value="TreeGrafter"/>
</dbReference>
<evidence type="ECO:0000259" key="9">
    <source>
        <dbReference type="PROSITE" id="PS50208"/>
    </source>
</evidence>
<dbReference type="PANTHER" id="PTHR10454">
    <property type="entry name" value="CASPASE"/>
    <property type="match status" value="1"/>
</dbReference>
<evidence type="ECO:0000256" key="7">
    <source>
        <dbReference type="SAM" id="Phobius"/>
    </source>
</evidence>
<dbReference type="GO" id="GO:0006915">
    <property type="term" value="P:apoptotic process"/>
    <property type="evidence" value="ECO:0007669"/>
    <property type="project" value="TreeGrafter"/>
</dbReference>
<keyword evidence="11" id="KW-1185">Reference proteome</keyword>
<sequence>MNFEIPGDKERGLIWKFVGQPSDGAEVSLEERRPLDISCERNTALRMSQMKDDVTVMMKTILRIISSWILYWLIWFNSRLSGFRLHHETHKAVDQMAAANIPDDSSENMTESDNVAADSSMIREPRDFEPMKMYTPPIGPKEDKYKMNNLRRGKAIILNHEKFQDHRKTERQGTSADVTILKQRLHKLKFEVETHNDLPLNELYSQLAEVSKQDHKEEDCILIAVLTHGTNESGKDRLSAYDLDYDVDTLWSYFTANQCPSLAGKPKIFIIQACRGDEMSKQLPFKSAIQIDSAKEKDSNTSHRYSIPVEADILIAFSTFEGHVALRNTLEGSWFIQELCAELEDNSESLDLLSMLTNVKSHKQMPVIQSTLTRKVYLKSTFEDQQNNTVDLNAALEETNEKLSQITNILGNTGSSMAQKSRPKRYIASSKWNQLQTPLQPIDIPLPPVDVVFKHSLFLQTFLEEDPLNLSSAIKENGTLILNLLSYWENMKEEMKEYAYKNLVIFLNENARNWKMYKFCDDIPNCNVQLHHCHRRCTQSDVTDSGRIRKYSSIPKKRLTKKI</sequence>
<evidence type="ECO:0000256" key="6">
    <source>
        <dbReference type="RuleBase" id="RU003971"/>
    </source>
</evidence>
<dbReference type="GO" id="GO:0006508">
    <property type="term" value="P:proteolysis"/>
    <property type="evidence" value="ECO:0007669"/>
    <property type="project" value="UniProtKB-KW"/>
</dbReference>
<dbReference type="SUPFAM" id="SSF52129">
    <property type="entry name" value="Caspase-like"/>
    <property type="match status" value="1"/>
</dbReference>
<evidence type="ECO:0000256" key="2">
    <source>
        <dbReference type="ARBA" id="ARBA00022670"/>
    </source>
</evidence>
<keyword evidence="7" id="KW-1133">Transmembrane helix</keyword>
<dbReference type="InterPro" id="IPR015917">
    <property type="entry name" value="Pept_C14A"/>
</dbReference>
<keyword evidence="7" id="KW-0812">Transmembrane</keyword>
<evidence type="ECO:0000256" key="5">
    <source>
        <dbReference type="ARBA" id="ARBA00023145"/>
    </source>
</evidence>
<accession>A0AAD8AEI6</accession>